<protein>
    <submittedName>
        <fullName evidence="2">Uncharacterized protein</fullName>
    </submittedName>
</protein>
<dbReference type="EMBL" id="PGOL01000582">
    <property type="protein sequence ID" value="PKI67835.1"/>
    <property type="molecule type" value="Genomic_DNA"/>
</dbReference>
<dbReference type="AlphaFoldDB" id="A0A2I0KH45"/>
<accession>A0A2I0KH45</accession>
<keyword evidence="3" id="KW-1185">Reference proteome</keyword>
<organism evidence="2 3">
    <name type="scientific">Punica granatum</name>
    <name type="common">Pomegranate</name>
    <dbReference type="NCBI Taxonomy" id="22663"/>
    <lineage>
        <taxon>Eukaryota</taxon>
        <taxon>Viridiplantae</taxon>
        <taxon>Streptophyta</taxon>
        <taxon>Embryophyta</taxon>
        <taxon>Tracheophyta</taxon>
        <taxon>Spermatophyta</taxon>
        <taxon>Magnoliopsida</taxon>
        <taxon>eudicotyledons</taxon>
        <taxon>Gunneridae</taxon>
        <taxon>Pentapetalae</taxon>
        <taxon>rosids</taxon>
        <taxon>malvids</taxon>
        <taxon>Myrtales</taxon>
        <taxon>Lythraceae</taxon>
        <taxon>Punica</taxon>
    </lineage>
</organism>
<evidence type="ECO:0000313" key="2">
    <source>
        <dbReference type="EMBL" id="PKI67835.1"/>
    </source>
</evidence>
<feature type="region of interest" description="Disordered" evidence="1">
    <location>
        <begin position="65"/>
        <end position="84"/>
    </location>
</feature>
<evidence type="ECO:0000256" key="1">
    <source>
        <dbReference type="SAM" id="MobiDB-lite"/>
    </source>
</evidence>
<proteinExistence type="predicted"/>
<reference evidence="2 3" key="1">
    <citation type="submission" date="2017-11" db="EMBL/GenBank/DDBJ databases">
        <title>De-novo sequencing of pomegranate (Punica granatum L.) genome.</title>
        <authorList>
            <person name="Akparov Z."/>
            <person name="Amiraslanov A."/>
            <person name="Hajiyeva S."/>
            <person name="Abbasov M."/>
            <person name="Kaur K."/>
            <person name="Hamwieh A."/>
            <person name="Solovyev V."/>
            <person name="Salamov A."/>
            <person name="Braich B."/>
            <person name="Kosarev P."/>
            <person name="Mahmoud A."/>
            <person name="Hajiyev E."/>
            <person name="Babayeva S."/>
            <person name="Izzatullayeva V."/>
            <person name="Mammadov A."/>
            <person name="Mammadov A."/>
            <person name="Sharifova S."/>
            <person name="Ojaghi J."/>
            <person name="Eynullazada K."/>
            <person name="Bayramov B."/>
            <person name="Abdulazimova A."/>
            <person name="Shahmuradov I."/>
        </authorList>
    </citation>
    <scope>NUCLEOTIDE SEQUENCE [LARGE SCALE GENOMIC DNA]</scope>
    <source>
        <strain evidence="3">cv. AG2017</strain>
        <tissue evidence="2">Leaf</tissue>
    </source>
</reference>
<sequence>MWALVGSRMRAFGSRCLGVSTFPWGRVTDTRVRVRAGRASGALERAGVRAGGVWRAGVRAGRRLERGRAPGQASGTRARGCESGRAAARAATGVLFTQEHVLHPESPK</sequence>
<dbReference type="Proteomes" id="UP000233551">
    <property type="component" value="Unassembled WGS sequence"/>
</dbReference>
<comment type="caution">
    <text evidence="2">The sequence shown here is derived from an EMBL/GenBank/DDBJ whole genome shotgun (WGS) entry which is preliminary data.</text>
</comment>
<evidence type="ECO:0000313" key="3">
    <source>
        <dbReference type="Proteomes" id="UP000233551"/>
    </source>
</evidence>
<gene>
    <name evidence="2" type="ORF">CRG98_011808</name>
</gene>
<name>A0A2I0KH45_PUNGR</name>